<proteinExistence type="predicted"/>
<dbReference type="OrthoDB" id="7629852at2"/>
<dbReference type="Gene3D" id="3.40.30.10">
    <property type="entry name" value="Glutaredoxin"/>
    <property type="match status" value="1"/>
</dbReference>
<evidence type="ECO:0000313" key="2">
    <source>
        <dbReference type="EMBL" id="KPH77814.1"/>
    </source>
</evidence>
<evidence type="ECO:0000256" key="1">
    <source>
        <dbReference type="SAM" id="MobiDB-lite"/>
    </source>
</evidence>
<feature type="region of interest" description="Disordered" evidence="1">
    <location>
        <begin position="187"/>
        <end position="230"/>
    </location>
</feature>
<organism evidence="2 3">
    <name type="scientific">Bosea vaviloviae</name>
    <dbReference type="NCBI Taxonomy" id="1526658"/>
    <lineage>
        <taxon>Bacteria</taxon>
        <taxon>Pseudomonadati</taxon>
        <taxon>Pseudomonadota</taxon>
        <taxon>Alphaproteobacteria</taxon>
        <taxon>Hyphomicrobiales</taxon>
        <taxon>Boseaceae</taxon>
        <taxon>Bosea</taxon>
    </lineage>
</organism>
<accession>A0A0N1F113</accession>
<evidence type="ECO:0000313" key="3">
    <source>
        <dbReference type="Proteomes" id="UP000037822"/>
    </source>
</evidence>
<dbReference type="SUPFAM" id="SSF52833">
    <property type="entry name" value="Thioredoxin-like"/>
    <property type="match status" value="1"/>
</dbReference>
<reference evidence="2 3" key="1">
    <citation type="submission" date="2015-07" db="EMBL/GenBank/DDBJ databases">
        <title>Whole genome sequencing of Bosea vaviloviae isolated from cave pool.</title>
        <authorList>
            <person name="Tan N.E.H."/>
            <person name="Lee Y.P."/>
            <person name="Gan H.M."/>
            <person name="Barton H."/>
            <person name="Savka M.A."/>
        </authorList>
    </citation>
    <scope>NUCLEOTIDE SEQUENCE [LARGE SCALE GENOMIC DNA]</scope>
    <source>
        <strain evidence="2 3">SD260</strain>
    </source>
</reference>
<protein>
    <recommendedName>
        <fullName evidence="4">Thioredoxin domain-containing protein</fullName>
    </recommendedName>
</protein>
<comment type="caution">
    <text evidence="2">The sequence shown here is derived from an EMBL/GenBank/DDBJ whole genome shotgun (WGS) entry which is preliminary data.</text>
</comment>
<dbReference type="PATRIC" id="fig|1526658.3.peg.3034"/>
<feature type="compositionally biased region" description="Polar residues" evidence="1">
    <location>
        <begin position="217"/>
        <end position="230"/>
    </location>
</feature>
<dbReference type="InterPro" id="IPR036249">
    <property type="entry name" value="Thioredoxin-like_sf"/>
</dbReference>
<name>A0A0N1F113_9HYPH</name>
<evidence type="ECO:0008006" key="4">
    <source>
        <dbReference type="Google" id="ProtNLM"/>
    </source>
</evidence>
<dbReference type="EMBL" id="LGSZ01000057">
    <property type="protein sequence ID" value="KPH77814.1"/>
    <property type="molecule type" value="Genomic_DNA"/>
</dbReference>
<sequence length="230" mass="24281">MNRSKHLDWGKHLVRPAALHRLALLVFAIGSGLLIPQAASTAQENAVLVLPKREEAISGKRIGWRFDDITGALTQANADGKPLVFVFMSEPCSWCRIFLAHVLRCDGFNTLAGQAHFMILTDVAAESTGPRNEDQRQLRRLLKVEGYPTTAVVSVKSGTISPIAMIAGVASEATLLASLSKSGLKIPSGSGTGAQPAAIGLPRPEACGATGPHAALETSSPRRVQAGTSR</sequence>
<dbReference type="AlphaFoldDB" id="A0A0N1F113"/>
<dbReference type="RefSeq" id="WP_054211169.1">
    <property type="nucleotide sequence ID" value="NZ_LGSZ01000057.1"/>
</dbReference>
<dbReference type="Proteomes" id="UP000037822">
    <property type="component" value="Unassembled WGS sequence"/>
</dbReference>
<gene>
    <name evidence="2" type="ORF">AE618_21800</name>
</gene>
<keyword evidence="3" id="KW-1185">Reference proteome</keyword>